<dbReference type="RefSeq" id="WP_320183847.1">
    <property type="nucleotide sequence ID" value="NZ_CP138332.1"/>
</dbReference>
<dbReference type="Proteomes" id="UP001597525">
    <property type="component" value="Unassembled WGS sequence"/>
</dbReference>
<comment type="caution">
    <text evidence="2">The sequence shown here is derived from an EMBL/GenBank/DDBJ whole genome shotgun (WGS) entry which is preliminary data.</text>
</comment>
<dbReference type="EMBL" id="JBHUPB010000003">
    <property type="protein sequence ID" value="MFD2966053.1"/>
    <property type="molecule type" value="Genomic_DNA"/>
</dbReference>
<sequence length="71" mass="8078">MEKKLVQKFVKLFAFFYAGLNLMGLGLESRFSSSLFNYSSIFFGLLLILLVMAYCVTKCVITYMILTSKQG</sequence>
<name>A0ABW6B924_9SPHI</name>
<keyword evidence="1" id="KW-0472">Membrane</keyword>
<keyword evidence="1" id="KW-0812">Transmembrane</keyword>
<accession>A0ABW6B924</accession>
<proteinExistence type="predicted"/>
<evidence type="ECO:0000313" key="2">
    <source>
        <dbReference type="EMBL" id="MFD2966053.1"/>
    </source>
</evidence>
<keyword evidence="3" id="KW-1185">Reference proteome</keyword>
<evidence type="ECO:0000256" key="1">
    <source>
        <dbReference type="SAM" id="Phobius"/>
    </source>
</evidence>
<keyword evidence="1" id="KW-1133">Transmembrane helix</keyword>
<feature type="transmembrane region" description="Helical" evidence="1">
    <location>
        <begin position="41"/>
        <end position="66"/>
    </location>
</feature>
<organism evidence="2 3">
    <name type="scientific">Sphingobacterium bambusae</name>
    <dbReference type="NCBI Taxonomy" id="662858"/>
    <lineage>
        <taxon>Bacteria</taxon>
        <taxon>Pseudomonadati</taxon>
        <taxon>Bacteroidota</taxon>
        <taxon>Sphingobacteriia</taxon>
        <taxon>Sphingobacteriales</taxon>
        <taxon>Sphingobacteriaceae</taxon>
        <taxon>Sphingobacterium</taxon>
    </lineage>
</organism>
<protein>
    <recommendedName>
        <fullName evidence="4">DUF485 domain-containing protein</fullName>
    </recommendedName>
</protein>
<reference evidence="3" key="1">
    <citation type="journal article" date="2019" name="Int. J. Syst. Evol. Microbiol.">
        <title>The Global Catalogue of Microorganisms (GCM) 10K type strain sequencing project: providing services to taxonomists for standard genome sequencing and annotation.</title>
        <authorList>
            <consortium name="The Broad Institute Genomics Platform"/>
            <consortium name="The Broad Institute Genome Sequencing Center for Infectious Disease"/>
            <person name="Wu L."/>
            <person name="Ma J."/>
        </authorList>
    </citation>
    <scope>NUCLEOTIDE SEQUENCE [LARGE SCALE GENOMIC DNA]</scope>
    <source>
        <strain evidence="3">KCTC 22814</strain>
    </source>
</reference>
<gene>
    <name evidence="2" type="ORF">ACFS7Y_01580</name>
</gene>
<evidence type="ECO:0008006" key="4">
    <source>
        <dbReference type="Google" id="ProtNLM"/>
    </source>
</evidence>
<evidence type="ECO:0000313" key="3">
    <source>
        <dbReference type="Proteomes" id="UP001597525"/>
    </source>
</evidence>
<feature type="transmembrane region" description="Helical" evidence="1">
    <location>
        <begin position="12"/>
        <end position="29"/>
    </location>
</feature>